<dbReference type="InterPro" id="IPR003340">
    <property type="entry name" value="B3_DNA-bd"/>
</dbReference>
<dbReference type="EMBL" id="MNCJ02000325">
    <property type="protein sequence ID" value="KAF5787105.1"/>
    <property type="molecule type" value="Genomic_DNA"/>
</dbReference>
<dbReference type="SUPFAM" id="SSF101936">
    <property type="entry name" value="DNA-binding pseudobarrel domain"/>
    <property type="match status" value="1"/>
</dbReference>
<keyword evidence="5" id="KW-0539">Nucleus</keyword>
<dbReference type="GO" id="GO:0005634">
    <property type="term" value="C:nucleus"/>
    <property type="evidence" value="ECO:0007669"/>
    <property type="project" value="UniProtKB-SubCell"/>
</dbReference>
<protein>
    <submittedName>
        <fullName evidence="7">Transcription factor B3-Domain family</fullName>
    </submittedName>
</protein>
<dbReference type="PROSITE" id="PS50863">
    <property type="entry name" value="B3"/>
    <property type="match status" value="1"/>
</dbReference>
<organism evidence="7 8">
    <name type="scientific">Helianthus annuus</name>
    <name type="common">Common sunflower</name>
    <dbReference type="NCBI Taxonomy" id="4232"/>
    <lineage>
        <taxon>Eukaryota</taxon>
        <taxon>Viridiplantae</taxon>
        <taxon>Streptophyta</taxon>
        <taxon>Embryophyta</taxon>
        <taxon>Tracheophyta</taxon>
        <taxon>Spermatophyta</taxon>
        <taxon>Magnoliopsida</taxon>
        <taxon>eudicotyledons</taxon>
        <taxon>Gunneridae</taxon>
        <taxon>Pentapetalae</taxon>
        <taxon>asterids</taxon>
        <taxon>campanulids</taxon>
        <taxon>Asterales</taxon>
        <taxon>Asteraceae</taxon>
        <taxon>Asteroideae</taxon>
        <taxon>Heliantheae alliance</taxon>
        <taxon>Heliantheae</taxon>
        <taxon>Helianthus</taxon>
    </lineage>
</organism>
<keyword evidence="3" id="KW-0238">DNA-binding</keyword>
<dbReference type="Proteomes" id="UP000215914">
    <property type="component" value="Unassembled WGS sequence"/>
</dbReference>
<reference evidence="7" key="1">
    <citation type="journal article" date="2017" name="Nature">
        <title>The sunflower genome provides insights into oil metabolism, flowering and Asterid evolution.</title>
        <authorList>
            <person name="Badouin H."/>
            <person name="Gouzy J."/>
            <person name="Grassa C.J."/>
            <person name="Murat F."/>
            <person name="Staton S.E."/>
            <person name="Cottret L."/>
            <person name="Lelandais-Briere C."/>
            <person name="Owens G.L."/>
            <person name="Carrere S."/>
            <person name="Mayjonade B."/>
            <person name="Legrand L."/>
            <person name="Gill N."/>
            <person name="Kane N.C."/>
            <person name="Bowers J.E."/>
            <person name="Hubner S."/>
            <person name="Bellec A."/>
            <person name="Berard A."/>
            <person name="Berges H."/>
            <person name="Blanchet N."/>
            <person name="Boniface M.C."/>
            <person name="Brunel D."/>
            <person name="Catrice O."/>
            <person name="Chaidir N."/>
            <person name="Claudel C."/>
            <person name="Donnadieu C."/>
            <person name="Faraut T."/>
            <person name="Fievet G."/>
            <person name="Helmstetter N."/>
            <person name="King M."/>
            <person name="Knapp S.J."/>
            <person name="Lai Z."/>
            <person name="Le Paslier M.C."/>
            <person name="Lippi Y."/>
            <person name="Lorenzon L."/>
            <person name="Mandel J.R."/>
            <person name="Marage G."/>
            <person name="Marchand G."/>
            <person name="Marquand E."/>
            <person name="Bret-Mestries E."/>
            <person name="Morien E."/>
            <person name="Nambeesan S."/>
            <person name="Nguyen T."/>
            <person name="Pegot-Espagnet P."/>
            <person name="Pouilly N."/>
            <person name="Raftis F."/>
            <person name="Sallet E."/>
            <person name="Schiex T."/>
            <person name="Thomas J."/>
            <person name="Vandecasteele C."/>
            <person name="Vares D."/>
            <person name="Vear F."/>
            <person name="Vautrin S."/>
            <person name="Crespi M."/>
            <person name="Mangin B."/>
            <person name="Burke J.M."/>
            <person name="Salse J."/>
            <person name="Munos S."/>
            <person name="Vincourt P."/>
            <person name="Rieseberg L.H."/>
            <person name="Langlade N.B."/>
        </authorList>
    </citation>
    <scope>NUCLEOTIDE SEQUENCE</scope>
    <source>
        <tissue evidence="7">Leaves</tissue>
    </source>
</reference>
<proteinExistence type="predicted"/>
<reference evidence="7" key="2">
    <citation type="submission" date="2020-06" db="EMBL/GenBank/DDBJ databases">
        <title>Helianthus annuus Genome sequencing and assembly Release 2.</title>
        <authorList>
            <person name="Gouzy J."/>
            <person name="Langlade N."/>
            <person name="Munos S."/>
        </authorList>
    </citation>
    <scope>NUCLEOTIDE SEQUENCE</scope>
    <source>
        <tissue evidence="7">Leaves</tissue>
    </source>
</reference>
<evidence type="ECO:0000259" key="6">
    <source>
        <dbReference type="PROSITE" id="PS50863"/>
    </source>
</evidence>
<evidence type="ECO:0000313" key="8">
    <source>
        <dbReference type="Proteomes" id="UP000215914"/>
    </source>
</evidence>
<evidence type="ECO:0000313" key="7">
    <source>
        <dbReference type="EMBL" id="KAF5787105.1"/>
    </source>
</evidence>
<evidence type="ECO:0000256" key="5">
    <source>
        <dbReference type="ARBA" id="ARBA00023242"/>
    </source>
</evidence>
<gene>
    <name evidence="7" type="ORF">HanXRQr2_Chr10g0449071</name>
</gene>
<comment type="caution">
    <text evidence="7">The sequence shown here is derived from an EMBL/GenBank/DDBJ whole genome shotgun (WGS) entry which is preliminary data.</text>
</comment>
<accession>A0A9K3HZ84</accession>
<keyword evidence="4" id="KW-0804">Transcription</keyword>
<dbReference type="AlphaFoldDB" id="A0A9K3HZ84"/>
<evidence type="ECO:0000256" key="2">
    <source>
        <dbReference type="ARBA" id="ARBA00023015"/>
    </source>
</evidence>
<evidence type="ECO:0000256" key="1">
    <source>
        <dbReference type="ARBA" id="ARBA00004123"/>
    </source>
</evidence>
<evidence type="ECO:0000256" key="3">
    <source>
        <dbReference type="ARBA" id="ARBA00023125"/>
    </source>
</evidence>
<evidence type="ECO:0000256" key="4">
    <source>
        <dbReference type="ARBA" id="ARBA00023163"/>
    </source>
</evidence>
<dbReference type="GO" id="GO:0003677">
    <property type="term" value="F:DNA binding"/>
    <property type="evidence" value="ECO:0007669"/>
    <property type="project" value="UniProtKB-KW"/>
</dbReference>
<sequence length="177" mass="20015">MPDKFWGQFYGSSYKGGSATVYIGDRFWNVKMEMLSGKCAFTNGWSNLITDLELESRTTFLFTLAGYEAFQLAVFNHETGTQMYFKKVDVVVLDDPIYGDGGFDLLLASEHKERVITNESDVDEDLCGHIVAESNRFSSSSHTYQSHNDQKGKSKIIFGHKTISPKVVSYILFLFNT</sequence>
<comment type="subcellular location">
    <subcellularLocation>
        <location evidence="1">Nucleus</location>
    </subcellularLocation>
</comment>
<dbReference type="Gene3D" id="2.40.330.10">
    <property type="entry name" value="DNA-binding pseudobarrel domain"/>
    <property type="match status" value="1"/>
</dbReference>
<feature type="domain" description="TF-B3" evidence="6">
    <location>
        <begin position="1"/>
        <end position="78"/>
    </location>
</feature>
<name>A0A9K3HZ84_HELAN</name>
<keyword evidence="2" id="KW-0805">Transcription regulation</keyword>
<dbReference type="Gramene" id="mRNA:HanXRQr2_Chr10g0449071">
    <property type="protein sequence ID" value="mRNA:HanXRQr2_Chr10g0449071"/>
    <property type="gene ID" value="HanXRQr2_Chr10g0449071"/>
</dbReference>
<dbReference type="InterPro" id="IPR015300">
    <property type="entry name" value="DNA-bd_pseudobarrel_sf"/>
</dbReference>
<keyword evidence="8" id="KW-1185">Reference proteome</keyword>